<organism evidence="1 2">
    <name type="scientific">Sinomicrobium pectinilyticum</name>
    <dbReference type="NCBI Taxonomy" id="1084421"/>
    <lineage>
        <taxon>Bacteria</taxon>
        <taxon>Pseudomonadati</taxon>
        <taxon>Bacteroidota</taxon>
        <taxon>Flavobacteriia</taxon>
        <taxon>Flavobacteriales</taxon>
        <taxon>Flavobacteriaceae</taxon>
        <taxon>Sinomicrobium</taxon>
    </lineage>
</organism>
<evidence type="ECO:0000313" key="1">
    <source>
        <dbReference type="EMBL" id="RNL83921.1"/>
    </source>
</evidence>
<sequence>MNTYEKKLIESRKHYVKDYHPILQPPSIFKDKFQIRYFYIEGHADLLLTARAFIYLCQKVNNLGEIPRKYFSTQASEHLKSHFITDVLNSNDRSA</sequence>
<proteinExistence type="predicted"/>
<keyword evidence="2" id="KW-1185">Reference proteome</keyword>
<dbReference type="EMBL" id="RJTM01000100">
    <property type="protein sequence ID" value="RNL83921.1"/>
    <property type="molecule type" value="Genomic_DNA"/>
</dbReference>
<reference evidence="1 2" key="1">
    <citation type="submission" date="2018-10" db="EMBL/GenBank/DDBJ databases">
        <title>Sinomicrobium pectinilyticum sp. nov., a pectinase-producing bacterium isolated from alkaline and saline soil, and emended description of the genus Sinomicrobium.</title>
        <authorList>
            <person name="Cheng B."/>
            <person name="Li C."/>
            <person name="Lai Q."/>
            <person name="Du M."/>
            <person name="Shao Z."/>
            <person name="Xu P."/>
            <person name="Yang C."/>
        </authorList>
    </citation>
    <scope>NUCLEOTIDE SEQUENCE [LARGE SCALE GENOMIC DNA]</scope>
    <source>
        <strain evidence="1 2">5DNS001</strain>
    </source>
</reference>
<gene>
    <name evidence="1" type="ORF">ED312_14440</name>
</gene>
<comment type="caution">
    <text evidence="1">The sequence shown here is derived from an EMBL/GenBank/DDBJ whole genome shotgun (WGS) entry which is preliminary data.</text>
</comment>
<dbReference type="Proteomes" id="UP000267469">
    <property type="component" value="Unassembled WGS sequence"/>
</dbReference>
<name>A0A3N0E7U3_SINP1</name>
<accession>A0A3N0E7U3</accession>
<dbReference type="AlphaFoldDB" id="A0A3N0E7U3"/>
<evidence type="ECO:0000313" key="2">
    <source>
        <dbReference type="Proteomes" id="UP000267469"/>
    </source>
</evidence>
<protein>
    <submittedName>
        <fullName evidence="1">Uncharacterized protein</fullName>
    </submittedName>
</protein>